<dbReference type="InterPro" id="IPR049012">
    <property type="entry name" value="Mutator_transp_dom"/>
</dbReference>
<reference evidence="2 3" key="1">
    <citation type="journal article" date="2010" name="Science">
        <title>Genomic comparison of the ants Camponotus floridanus and Harpegnathos saltator.</title>
        <authorList>
            <person name="Bonasio R."/>
            <person name="Zhang G."/>
            <person name="Ye C."/>
            <person name="Mutti N.S."/>
            <person name="Fang X."/>
            <person name="Qin N."/>
            <person name="Donahue G."/>
            <person name="Yang P."/>
            <person name="Li Q."/>
            <person name="Li C."/>
            <person name="Zhang P."/>
            <person name="Huang Z."/>
            <person name="Berger S.L."/>
            <person name="Reinberg D."/>
            <person name="Wang J."/>
            <person name="Liebig J."/>
        </authorList>
    </citation>
    <scope>NUCLEOTIDE SEQUENCE [LARGE SCALE GENOMIC DNA]</scope>
    <source>
        <strain evidence="2 3">R22 G/1</strain>
    </source>
</reference>
<name>E2BJL6_HARSA</name>
<feature type="domain" description="Mutator-like transposase" evidence="1">
    <location>
        <begin position="2"/>
        <end position="61"/>
    </location>
</feature>
<accession>E2BJL6</accession>
<dbReference type="OMA" id="DSWCKYK"/>
<evidence type="ECO:0000313" key="3">
    <source>
        <dbReference type="Proteomes" id="UP000008237"/>
    </source>
</evidence>
<gene>
    <name evidence="2" type="ORF">EAI_00015</name>
</gene>
<sequence>KGKLTGKLIDELSMYYGLAIRRNQNSIEKMRNEIWATLYHKLSTNEKPQHDKCPSGESSWCSWQ</sequence>
<evidence type="ECO:0000313" key="2">
    <source>
        <dbReference type="EMBL" id="EFN84114.1"/>
    </source>
</evidence>
<feature type="non-terminal residue" evidence="2">
    <location>
        <position position="1"/>
    </location>
</feature>
<dbReference type="InParanoid" id="E2BJL6"/>
<protein>
    <recommendedName>
        <fullName evidence="1">Mutator-like transposase domain-containing protein</fullName>
    </recommendedName>
</protein>
<evidence type="ECO:0000259" key="1">
    <source>
        <dbReference type="Pfam" id="PF20700"/>
    </source>
</evidence>
<dbReference type="EMBL" id="GL448601">
    <property type="protein sequence ID" value="EFN84114.1"/>
    <property type="molecule type" value="Genomic_DNA"/>
</dbReference>
<dbReference type="AlphaFoldDB" id="E2BJL6"/>
<dbReference type="Proteomes" id="UP000008237">
    <property type="component" value="Unassembled WGS sequence"/>
</dbReference>
<dbReference type="Pfam" id="PF20700">
    <property type="entry name" value="Mutator"/>
    <property type="match status" value="1"/>
</dbReference>
<proteinExistence type="predicted"/>
<dbReference type="OrthoDB" id="10060618at2759"/>
<organism evidence="3">
    <name type="scientific">Harpegnathos saltator</name>
    <name type="common">Jerdon's jumping ant</name>
    <dbReference type="NCBI Taxonomy" id="610380"/>
    <lineage>
        <taxon>Eukaryota</taxon>
        <taxon>Metazoa</taxon>
        <taxon>Ecdysozoa</taxon>
        <taxon>Arthropoda</taxon>
        <taxon>Hexapoda</taxon>
        <taxon>Insecta</taxon>
        <taxon>Pterygota</taxon>
        <taxon>Neoptera</taxon>
        <taxon>Endopterygota</taxon>
        <taxon>Hymenoptera</taxon>
        <taxon>Apocrita</taxon>
        <taxon>Aculeata</taxon>
        <taxon>Formicoidea</taxon>
        <taxon>Formicidae</taxon>
        <taxon>Ponerinae</taxon>
        <taxon>Ponerini</taxon>
        <taxon>Harpegnathos</taxon>
    </lineage>
</organism>
<keyword evidence="3" id="KW-1185">Reference proteome</keyword>
<feature type="non-terminal residue" evidence="2">
    <location>
        <position position="64"/>
    </location>
</feature>